<comment type="caution">
    <text evidence="2">The sequence shown here is derived from an EMBL/GenBank/DDBJ whole genome shotgun (WGS) entry which is preliminary data.</text>
</comment>
<organism evidence="2 3">
    <name type="scientific">Cirrhinus molitorella</name>
    <name type="common">mud carp</name>
    <dbReference type="NCBI Taxonomy" id="172907"/>
    <lineage>
        <taxon>Eukaryota</taxon>
        <taxon>Metazoa</taxon>
        <taxon>Chordata</taxon>
        <taxon>Craniata</taxon>
        <taxon>Vertebrata</taxon>
        <taxon>Euteleostomi</taxon>
        <taxon>Actinopterygii</taxon>
        <taxon>Neopterygii</taxon>
        <taxon>Teleostei</taxon>
        <taxon>Ostariophysi</taxon>
        <taxon>Cypriniformes</taxon>
        <taxon>Cyprinidae</taxon>
        <taxon>Labeoninae</taxon>
        <taxon>Labeonini</taxon>
        <taxon>Cirrhinus</taxon>
    </lineage>
</organism>
<keyword evidence="3" id="KW-1185">Reference proteome</keyword>
<accession>A0AA88TGD5</accession>
<evidence type="ECO:0000313" key="3">
    <source>
        <dbReference type="Proteomes" id="UP001187343"/>
    </source>
</evidence>
<evidence type="ECO:0000256" key="1">
    <source>
        <dbReference type="SAM" id="MobiDB-lite"/>
    </source>
</evidence>
<gene>
    <name evidence="2" type="ORF">Q8A67_019427</name>
</gene>
<feature type="compositionally biased region" description="Polar residues" evidence="1">
    <location>
        <begin position="22"/>
        <end position="40"/>
    </location>
</feature>
<feature type="region of interest" description="Disordered" evidence="1">
    <location>
        <begin position="22"/>
        <end position="49"/>
    </location>
</feature>
<sequence>MLIPLPPAVLQGSAGSNGRSFQLPPSTGSVGFNEQSSQSPPGLGTVRECSSPPVRVLERPCQSNFMANSFYKDKDKDRDSLHIWYGSMYLNSRAFVLITCVKVLFYGLACKSLLPGKKGSADVSGHSGP</sequence>
<dbReference type="AlphaFoldDB" id="A0AA88TGD5"/>
<evidence type="ECO:0000313" key="2">
    <source>
        <dbReference type="EMBL" id="KAK2878636.1"/>
    </source>
</evidence>
<protein>
    <submittedName>
        <fullName evidence="2">Uncharacterized protein</fullName>
    </submittedName>
</protein>
<name>A0AA88TGD5_9TELE</name>
<proteinExistence type="predicted"/>
<dbReference type="Proteomes" id="UP001187343">
    <property type="component" value="Unassembled WGS sequence"/>
</dbReference>
<dbReference type="EMBL" id="JAUYZG010000019">
    <property type="protein sequence ID" value="KAK2878636.1"/>
    <property type="molecule type" value="Genomic_DNA"/>
</dbReference>
<reference evidence="2" key="1">
    <citation type="submission" date="2023-08" db="EMBL/GenBank/DDBJ databases">
        <title>Chromosome-level Genome Assembly of mud carp (Cirrhinus molitorella).</title>
        <authorList>
            <person name="Liu H."/>
        </authorList>
    </citation>
    <scope>NUCLEOTIDE SEQUENCE</scope>
    <source>
        <strain evidence="2">Prfri</strain>
        <tissue evidence="2">Muscle</tissue>
    </source>
</reference>